<dbReference type="Pfam" id="PF13411">
    <property type="entry name" value="MerR_1"/>
    <property type="match status" value="1"/>
</dbReference>
<dbReference type="RefSeq" id="WP_152765115.1">
    <property type="nucleotide sequence ID" value="NZ_WHLY01000002.1"/>
</dbReference>
<dbReference type="InterPro" id="IPR009061">
    <property type="entry name" value="DNA-bd_dom_put_sf"/>
</dbReference>
<dbReference type="EMBL" id="WHLY01000002">
    <property type="protein sequence ID" value="MPR36854.1"/>
    <property type="molecule type" value="Genomic_DNA"/>
</dbReference>
<comment type="caution">
    <text evidence="6">The sequence shown here is derived from an EMBL/GenBank/DDBJ whole genome shotgun (WGS) entry which is preliminary data.</text>
</comment>
<dbReference type="InterPro" id="IPR012925">
    <property type="entry name" value="TipAS_dom"/>
</dbReference>
<gene>
    <name evidence="6" type="ORF">GBK04_26860</name>
</gene>
<dbReference type="Gene3D" id="1.10.1660.10">
    <property type="match status" value="1"/>
</dbReference>
<dbReference type="GO" id="GO:0003677">
    <property type="term" value="F:DNA binding"/>
    <property type="evidence" value="ECO:0007669"/>
    <property type="project" value="UniProtKB-KW"/>
</dbReference>
<organism evidence="6 7">
    <name type="scientific">Salmonirosea aquatica</name>
    <dbReference type="NCBI Taxonomy" id="2654236"/>
    <lineage>
        <taxon>Bacteria</taxon>
        <taxon>Pseudomonadati</taxon>
        <taxon>Bacteroidota</taxon>
        <taxon>Cytophagia</taxon>
        <taxon>Cytophagales</taxon>
        <taxon>Spirosomataceae</taxon>
        <taxon>Salmonirosea</taxon>
    </lineage>
</organism>
<evidence type="ECO:0000256" key="1">
    <source>
        <dbReference type="ARBA" id="ARBA00023015"/>
    </source>
</evidence>
<dbReference type="Proteomes" id="UP000479293">
    <property type="component" value="Unassembled WGS sequence"/>
</dbReference>
<dbReference type="Gene3D" id="1.10.490.50">
    <property type="entry name" value="Antibiotic binding domain of TipA-like multidrug resistance regulators"/>
    <property type="match status" value="1"/>
</dbReference>
<dbReference type="Pfam" id="PF07739">
    <property type="entry name" value="TipAS"/>
    <property type="match status" value="1"/>
</dbReference>
<keyword evidence="2" id="KW-0238">DNA-binding</keyword>
<dbReference type="PRINTS" id="PR00040">
    <property type="entry name" value="HTHMERR"/>
</dbReference>
<accession>A0A7C9BLG4</accession>
<keyword evidence="3" id="KW-0010">Activator</keyword>
<reference evidence="6 7" key="1">
    <citation type="submission" date="2019-10" db="EMBL/GenBank/DDBJ databases">
        <title>Draft Genome Sequence of Cytophagaceae sp. SJW1-29.</title>
        <authorList>
            <person name="Choi A."/>
        </authorList>
    </citation>
    <scope>NUCLEOTIDE SEQUENCE [LARGE SCALE GENOMIC DNA]</scope>
    <source>
        <strain evidence="6 7">SJW1-29</strain>
    </source>
</reference>
<dbReference type="InterPro" id="IPR000551">
    <property type="entry name" value="MerR-type_HTH_dom"/>
</dbReference>
<evidence type="ECO:0000313" key="6">
    <source>
        <dbReference type="EMBL" id="MPR36854.1"/>
    </source>
</evidence>
<dbReference type="SUPFAM" id="SSF89082">
    <property type="entry name" value="Antibiotic binding domain of TipA-like multidrug resistance regulators"/>
    <property type="match status" value="1"/>
</dbReference>
<evidence type="ECO:0000256" key="2">
    <source>
        <dbReference type="ARBA" id="ARBA00023125"/>
    </source>
</evidence>
<dbReference type="CDD" id="cd01106">
    <property type="entry name" value="HTH_TipAL-Mta"/>
    <property type="match status" value="1"/>
</dbReference>
<keyword evidence="7" id="KW-1185">Reference proteome</keyword>
<dbReference type="InterPro" id="IPR047057">
    <property type="entry name" value="MerR_fam"/>
</dbReference>
<dbReference type="SUPFAM" id="SSF46955">
    <property type="entry name" value="Putative DNA-binding domain"/>
    <property type="match status" value="1"/>
</dbReference>
<dbReference type="GO" id="GO:0003700">
    <property type="term" value="F:DNA-binding transcription factor activity"/>
    <property type="evidence" value="ECO:0007669"/>
    <property type="project" value="InterPro"/>
</dbReference>
<evidence type="ECO:0000256" key="3">
    <source>
        <dbReference type="ARBA" id="ARBA00023159"/>
    </source>
</evidence>
<dbReference type="SMART" id="SM00422">
    <property type="entry name" value="HTH_MERR"/>
    <property type="match status" value="1"/>
</dbReference>
<keyword evidence="4" id="KW-0804">Transcription</keyword>
<sequence length="261" mass="30136">MKSFSVKKVSKISGVSVRTLHHYDSIGLLKPSHRTEAGYRYYDEARLLRLQQILFYRELGFSLRQVREILDDPGFSLIWALENHRSALENRQKRIASLLVTIDRTIQNLKKGEIMTNPEQLYEGLPKEVGITYRQEAIDEYGQDAVDQSERALMKMTKEDLEKLKKEQGQIASELFTMQNENPESDAVQRVIARHYANIRMFWGTSNLPDKQAEAYAGLGELYVNDERFTLVNGVPQPGYALFMQKAMRHFANTQLKKASM</sequence>
<dbReference type="PANTHER" id="PTHR30204:SF90">
    <property type="entry name" value="HTH-TYPE TRANSCRIPTIONAL ACTIVATOR MTA"/>
    <property type="match status" value="1"/>
</dbReference>
<dbReference type="InterPro" id="IPR036244">
    <property type="entry name" value="TipA-like_antibiotic-bd"/>
</dbReference>
<evidence type="ECO:0000313" key="7">
    <source>
        <dbReference type="Proteomes" id="UP000479293"/>
    </source>
</evidence>
<feature type="domain" description="HTH merR-type" evidence="5">
    <location>
        <begin position="3"/>
        <end position="72"/>
    </location>
</feature>
<evidence type="ECO:0000256" key="4">
    <source>
        <dbReference type="ARBA" id="ARBA00023163"/>
    </source>
</evidence>
<dbReference type="PROSITE" id="PS50937">
    <property type="entry name" value="HTH_MERR_2"/>
    <property type="match status" value="1"/>
</dbReference>
<evidence type="ECO:0000259" key="5">
    <source>
        <dbReference type="PROSITE" id="PS50937"/>
    </source>
</evidence>
<dbReference type="PANTHER" id="PTHR30204">
    <property type="entry name" value="REDOX-CYCLING DRUG-SENSING TRANSCRIPTIONAL ACTIVATOR SOXR"/>
    <property type="match status" value="1"/>
</dbReference>
<name>A0A7C9BLG4_9BACT</name>
<dbReference type="AlphaFoldDB" id="A0A7C9BLG4"/>
<protein>
    <submittedName>
        <fullName evidence="6">MerR family transcriptional regulator</fullName>
    </submittedName>
</protein>
<proteinExistence type="predicted"/>
<keyword evidence="1" id="KW-0805">Transcription regulation</keyword>